<dbReference type="Gene3D" id="1.10.340.70">
    <property type="match status" value="1"/>
</dbReference>
<gene>
    <name evidence="9" type="ORF">VaNZ11_007941</name>
</gene>
<dbReference type="Proteomes" id="UP001165090">
    <property type="component" value="Unassembled WGS sequence"/>
</dbReference>
<evidence type="ECO:0000259" key="7">
    <source>
        <dbReference type="Pfam" id="PF17917"/>
    </source>
</evidence>
<keyword evidence="10" id="KW-1185">Reference proteome</keyword>
<dbReference type="Pfam" id="PF17921">
    <property type="entry name" value="Integrase_H2C2"/>
    <property type="match status" value="1"/>
</dbReference>
<organism evidence="9 10">
    <name type="scientific">Volvox africanus</name>
    <dbReference type="NCBI Taxonomy" id="51714"/>
    <lineage>
        <taxon>Eukaryota</taxon>
        <taxon>Viridiplantae</taxon>
        <taxon>Chlorophyta</taxon>
        <taxon>core chlorophytes</taxon>
        <taxon>Chlorophyceae</taxon>
        <taxon>CS clade</taxon>
        <taxon>Chlamydomonadales</taxon>
        <taxon>Volvocaceae</taxon>
        <taxon>Volvox</taxon>
    </lineage>
</organism>
<dbReference type="InterPro" id="IPR041373">
    <property type="entry name" value="RT_RNaseH"/>
</dbReference>
<evidence type="ECO:0000256" key="5">
    <source>
        <dbReference type="ARBA" id="ARBA00022801"/>
    </source>
</evidence>
<evidence type="ECO:0000313" key="10">
    <source>
        <dbReference type="Proteomes" id="UP001165090"/>
    </source>
</evidence>
<protein>
    <submittedName>
        <fullName evidence="9">Uncharacterized protein</fullName>
    </submittedName>
</protein>
<evidence type="ECO:0000313" key="9">
    <source>
        <dbReference type="EMBL" id="GLI64631.1"/>
    </source>
</evidence>
<keyword evidence="3" id="KW-0540">Nuclease</keyword>
<evidence type="ECO:0000256" key="4">
    <source>
        <dbReference type="ARBA" id="ARBA00022759"/>
    </source>
</evidence>
<dbReference type="CDD" id="cd09274">
    <property type="entry name" value="RNase_HI_RT_Ty3"/>
    <property type="match status" value="1"/>
</dbReference>
<keyword evidence="4" id="KW-0255">Endonuclease</keyword>
<reference evidence="9 10" key="1">
    <citation type="journal article" date="2023" name="IScience">
        <title>Expanded male sex-determining region conserved during the evolution of homothallism in the green alga Volvox.</title>
        <authorList>
            <person name="Yamamoto K."/>
            <person name="Matsuzaki R."/>
            <person name="Mahakham W."/>
            <person name="Heman W."/>
            <person name="Sekimoto H."/>
            <person name="Kawachi M."/>
            <person name="Minakuchi Y."/>
            <person name="Toyoda A."/>
            <person name="Nozaki H."/>
        </authorList>
    </citation>
    <scope>NUCLEOTIDE SEQUENCE [LARGE SCALE GENOMIC DNA]</scope>
    <source>
        <strain evidence="9 10">NIES-4468</strain>
    </source>
</reference>
<keyword evidence="5" id="KW-0378">Hydrolase</keyword>
<dbReference type="Pfam" id="PF17917">
    <property type="entry name" value="RT_RNaseH"/>
    <property type="match status" value="1"/>
</dbReference>
<evidence type="ECO:0000259" key="8">
    <source>
        <dbReference type="Pfam" id="PF17921"/>
    </source>
</evidence>
<dbReference type="InterPro" id="IPR043128">
    <property type="entry name" value="Rev_trsase/Diguanyl_cyclase"/>
</dbReference>
<dbReference type="EMBL" id="BSDZ01000020">
    <property type="protein sequence ID" value="GLI64631.1"/>
    <property type="molecule type" value="Genomic_DNA"/>
</dbReference>
<feature type="domain" description="Reverse transcriptase RNase H-like" evidence="7">
    <location>
        <begin position="71"/>
        <end position="160"/>
    </location>
</feature>
<comment type="caution">
    <text evidence="9">The sequence shown here is derived from an EMBL/GenBank/DDBJ whole genome shotgun (WGS) entry which is preliminary data.</text>
</comment>
<keyword evidence="6" id="KW-0695">RNA-directed DNA polymerase</keyword>
<evidence type="ECO:0000256" key="1">
    <source>
        <dbReference type="ARBA" id="ARBA00022679"/>
    </source>
</evidence>
<accession>A0ABQ5S4L7</accession>
<dbReference type="InterPro" id="IPR050951">
    <property type="entry name" value="Retrovirus_Pol_polyprotein"/>
</dbReference>
<proteinExistence type="predicted"/>
<keyword evidence="2" id="KW-0548">Nucleotidyltransferase</keyword>
<evidence type="ECO:0000256" key="6">
    <source>
        <dbReference type="ARBA" id="ARBA00022918"/>
    </source>
</evidence>
<name>A0ABQ5S4L7_9CHLO</name>
<feature type="domain" description="Integrase zinc-binding" evidence="8">
    <location>
        <begin position="251"/>
        <end position="308"/>
    </location>
</feature>
<dbReference type="InterPro" id="IPR041588">
    <property type="entry name" value="Integrase_H2C2"/>
</dbReference>
<dbReference type="InterPro" id="IPR043502">
    <property type="entry name" value="DNA/RNA_pol_sf"/>
</dbReference>
<dbReference type="SUPFAM" id="SSF56672">
    <property type="entry name" value="DNA/RNA polymerases"/>
    <property type="match status" value="1"/>
</dbReference>
<dbReference type="Gene3D" id="3.30.70.270">
    <property type="match status" value="1"/>
</dbReference>
<dbReference type="PANTHER" id="PTHR37984:SF5">
    <property type="entry name" value="PROTEIN NYNRIN-LIKE"/>
    <property type="match status" value="1"/>
</dbReference>
<keyword evidence="1" id="KW-0808">Transferase</keyword>
<sequence>LTKLRQFLGLTNYFRKFIKNYSIIAAPLTNLTRKGGFASLAAWTPACQQAFEELTRIIADDVTLSFPDYSLPFRVEVISDASLHGSGAVLLQEGRPIAETQYMTGGQELLAALEALKEWRCYFEGRPFTLKTNHKLLTFLQSVPTLNRRQARWMEYLSRFDCTWEYITGRINIADALSRHPSLHAAILAAPVTRSRSQEVPIAADLAQRFKMAYQADPWFASPSNVEHLYKHNNLWLRKDGLITQIVVPNDNALHYDILARFHEDPLAGHPGSTRLAELVRRSFWWPLVVKDAENFVQRCSLCQRNKALSGQSPSGRCTSIWSNGLAILASIIRGS</sequence>
<evidence type="ECO:0000256" key="2">
    <source>
        <dbReference type="ARBA" id="ARBA00022695"/>
    </source>
</evidence>
<evidence type="ECO:0000256" key="3">
    <source>
        <dbReference type="ARBA" id="ARBA00022722"/>
    </source>
</evidence>
<dbReference type="PANTHER" id="PTHR37984">
    <property type="entry name" value="PROTEIN CBG26694"/>
    <property type="match status" value="1"/>
</dbReference>
<feature type="non-terminal residue" evidence="9">
    <location>
        <position position="1"/>
    </location>
</feature>